<dbReference type="VEuPathDB" id="ToxoDB:EMWEY_00027180"/>
<dbReference type="SMART" id="SM00847">
    <property type="entry name" value="HA2"/>
    <property type="match status" value="1"/>
</dbReference>
<evidence type="ECO:0000256" key="4">
    <source>
        <dbReference type="ARBA" id="ARBA00022840"/>
    </source>
</evidence>
<gene>
    <name evidence="8" type="ORF">EMWEY_00027180</name>
</gene>
<keyword evidence="4" id="KW-0067">ATP-binding</keyword>
<evidence type="ECO:0000256" key="3">
    <source>
        <dbReference type="ARBA" id="ARBA00022806"/>
    </source>
</evidence>
<dbReference type="PROSITE" id="PS51194">
    <property type="entry name" value="HELICASE_CTER"/>
    <property type="match status" value="1"/>
</dbReference>
<feature type="compositionally biased region" description="Basic and acidic residues" evidence="5">
    <location>
        <begin position="377"/>
        <end position="393"/>
    </location>
</feature>
<feature type="domain" description="Helicase ATP-binding" evidence="6">
    <location>
        <begin position="500"/>
        <end position="633"/>
    </location>
</feature>
<dbReference type="GO" id="GO:0016787">
    <property type="term" value="F:hydrolase activity"/>
    <property type="evidence" value="ECO:0007669"/>
    <property type="project" value="UniProtKB-KW"/>
</dbReference>
<dbReference type="SMART" id="SM00487">
    <property type="entry name" value="DEXDc"/>
    <property type="match status" value="1"/>
</dbReference>
<feature type="region of interest" description="Disordered" evidence="5">
    <location>
        <begin position="271"/>
        <end position="297"/>
    </location>
</feature>
<dbReference type="InterPro" id="IPR007502">
    <property type="entry name" value="Helicase-assoc_dom"/>
</dbReference>
<evidence type="ECO:0000259" key="6">
    <source>
        <dbReference type="PROSITE" id="PS51192"/>
    </source>
</evidence>
<evidence type="ECO:0000313" key="9">
    <source>
        <dbReference type="Proteomes" id="UP000030763"/>
    </source>
</evidence>
<reference evidence="8" key="1">
    <citation type="submission" date="2013-10" db="EMBL/GenBank/DDBJ databases">
        <title>Genomic analysis of the causative agents of coccidiosis in chickens.</title>
        <authorList>
            <person name="Reid A.J."/>
            <person name="Blake D."/>
            <person name="Billington K."/>
            <person name="Browne H."/>
            <person name="Dunn M."/>
            <person name="Hung S."/>
            <person name="Kawahara F."/>
            <person name="Miranda-Saavedra D."/>
            <person name="Mourier T."/>
            <person name="Nagra H."/>
            <person name="Otto T.D."/>
            <person name="Rawlings N."/>
            <person name="Sanchez A."/>
            <person name="Sanders M."/>
            <person name="Subramaniam C."/>
            <person name="Tay Y."/>
            <person name="Dear P."/>
            <person name="Doerig C."/>
            <person name="Gruber A."/>
            <person name="Parkinson J."/>
            <person name="Shirley M."/>
            <person name="Wan K.L."/>
            <person name="Berriman M."/>
            <person name="Tomley F."/>
            <person name="Pain A."/>
        </authorList>
    </citation>
    <scope>NUCLEOTIDE SEQUENCE [LARGE SCALE GENOMIC DNA]</scope>
    <source>
        <strain evidence="8">Weybridge</strain>
    </source>
</reference>
<dbReference type="Pfam" id="PF23362">
    <property type="entry name" value="DHX37_C"/>
    <property type="match status" value="1"/>
</dbReference>
<keyword evidence="3 8" id="KW-0347">Helicase</keyword>
<dbReference type="PANTHER" id="PTHR18934">
    <property type="entry name" value="ATP-DEPENDENT RNA HELICASE"/>
    <property type="match status" value="1"/>
</dbReference>
<protein>
    <submittedName>
        <fullName evidence="8">ATP-dependent helicase, putative</fullName>
    </submittedName>
</protein>
<dbReference type="Gene3D" id="1.20.120.1080">
    <property type="match status" value="1"/>
</dbReference>
<name>U6LYB8_EIMMA</name>
<keyword evidence="2" id="KW-0378">Hydrolase</keyword>
<feature type="compositionally biased region" description="Low complexity" evidence="5">
    <location>
        <begin position="271"/>
        <end position="284"/>
    </location>
</feature>
<reference evidence="8" key="2">
    <citation type="submission" date="2013-10" db="EMBL/GenBank/DDBJ databases">
        <authorList>
            <person name="Aslett M."/>
        </authorList>
    </citation>
    <scope>NUCLEOTIDE SEQUENCE [LARGE SCALE GENOMIC DNA]</scope>
    <source>
        <strain evidence="8">Weybridge</strain>
    </source>
</reference>
<feature type="compositionally biased region" description="Basic residues" evidence="5">
    <location>
        <begin position="56"/>
        <end position="72"/>
    </location>
</feature>
<dbReference type="PANTHER" id="PTHR18934:SF99">
    <property type="entry name" value="ATP-DEPENDENT RNA HELICASE DHX37-RELATED"/>
    <property type="match status" value="1"/>
</dbReference>
<feature type="region of interest" description="Disordered" evidence="5">
    <location>
        <begin position="814"/>
        <end position="979"/>
    </location>
</feature>
<dbReference type="GO" id="GO:0003723">
    <property type="term" value="F:RNA binding"/>
    <property type="evidence" value="ECO:0007669"/>
    <property type="project" value="TreeGrafter"/>
</dbReference>
<proteinExistence type="predicted"/>
<evidence type="ECO:0000256" key="5">
    <source>
        <dbReference type="SAM" id="MobiDB-lite"/>
    </source>
</evidence>
<dbReference type="Gene3D" id="3.40.50.300">
    <property type="entry name" value="P-loop containing nucleotide triphosphate hydrolases"/>
    <property type="match status" value="3"/>
</dbReference>
<dbReference type="GeneID" id="25336704"/>
<dbReference type="GO" id="GO:0004386">
    <property type="term" value="F:helicase activity"/>
    <property type="evidence" value="ECO:0007669"/>
    <property type="project" value="UniProtKB-KW"/>
</dbReference>
<dbReference type="GO" id="GO:0005730">
    <property type="term" value="C:nucleolus"/>
    <property type="evidence" value="ECO:0007669"/>
    <property type="project" value="TreeGrafter"/>
</dbReference>
<dbReference type="SUPFAM" id="SSF52540">
    <property type="entry name" value="P-loop containing nucleoside triphosphate hydrolases"/>
    <property type="match status" value="1"/>
</dbReference>
<dbReference type="OrthoDB" id="10253254at2759"/>
<dbReference type="InterPro" id="IPR056371">
    <property type="entry name" value="DHX37-like_C"/>
</dbReference>
<dbReference type="InterPro" id="IPR027417">
    <property type="entry name" value="P-loop_NTPase"/>
</dbReference>
<feature type="region of interest" description="Disordered" evidence="5">
    <location>
        <begin position="25"/>
        <end position="72"/>
    </location>
</feature>
<dbReference type="PROSITE" id="PS51192">
    <property type="entry name" value="HELICASE_ATP_BIND_1"/>
    <property type="match status" value="1"/>
</dbReference>
<organism evidence="8 9">
    <name type="scientific">Eimeria maxima</name>
    <name type="common">Coccidian parasite</name>
    <dbReference type="NCBI Taxonomy" id="5804"/>
    <lineage>
        <taxon>Eukaryota</taxon>
        <taxon>Sar</taxon>
        <taxon>Alveolata</taxon>
        <taxon>Apicomplexa</taxon>
        <taxon>Conoidasida</taxon>
        <taxon>Coccidia</taxon>
        <taxon>Eucoccidiorida</taxon>
        <taxon>Eimeriorina</taxon>
        <taxon>Eimeriidae</taxon>
        <taxon>Eimeria</taxon>
    </lineage>
</organism>
<feature type="compositionally biased region" description="Low complexity" evidence="5">
    <location>
        <begin position="189"/>
        <end position="210"/>
    </location>
</feature>
<dbReference type="Proteomes" id="UP000030763">
    <property type="component" value="Unassembled WGS sequence"/>
</dbReference>
<evidence type="ECO:0000256" key="1">
    <source>
        <dbReference type="ARBA" id="ARBA00022741"/>
    </source>
</evidence>
<dbReference type="OMA" id="NIWPPLD"/>
<dbReference type="EMBL" id="HG719180">
    <property type="protein sequence ID" value="CDJ56952.1"/>
    <property type="molecule type" value="Genomic_DNA"/>
</dbReference>
<feature type="region of interest" description="Disordered" evidence="5">
    <location>
        <begin position="1222"/>
        <end position="1248"/>
    </location>
</feature>
<feature type="compositionally biased region" description="Low complexity" evidence="5">
    <location>
        <begin position="831"/>
        <end position="840"/>
    </location>
</feature>
<feature type="compositionally biased region" description="Basic and acidic residues" evidence="5">
    <location>
        <begin position="963"/>
        <end position="978"/>
    </location>
</feature>
<evidence type="ECO:0000256" key="2">
    <source>
        <dbReference type="ARBA" id="ARBA00022801"/>
    </source>
</evidence>
<feature type="compositionally biased region" description="Basic and acidic residues" evidence="5">
    <location>
        <begin position="852"/>
        <end position="867"/>
    </location>
</feature>
<feature type="compositionally biased region" description="Polar residues" evidence="5">
    <location>
        <begin position="748"/>
        <end position="768"/>
    </location>
</feature>
<dbReference type="CDD" id="cd18791">
    <property type="entry name" value="SF2_C_RHA"/>
    <property type="match status" value="1"/>
</dbReference>
<keyword evidence="1" id="KW-0547">Nucleotide-binding</keyword>
<feature type="domain" description="Helicase C-terminal" evidence="7">
    <location>
        <begin position="936"/>
        <end position="1106"/>
    </location>
</feature>
<dbReference type="GO" id="GO:0000462">
    <property type="term" value="P:maturation of SSU-rRNA from tricistronic rRNA transcript (SSU-rRNA, 5.8S rRNA, LSU-rRNA)"/>
    <property type="evidence" value="ECO:0007669"/>
    <property type="project" value="TreeGrafter"/>
</dbReference>
<feature type="region of interest" description="Disordered" evidence="5">
    <location>
        <begin position="189"/>
        <end position="251"/>
    </location>
</feature>
<sequence length="1597" mass="172779">MEGGGSTALLDDSIFGEDDVGGYGGGSNALLLMPRKPKEKKSGGPKKQQQELQQRHQQKKPNSTRKQRKLQQLLKKHTDRDLKAELCKELEKHQLKAITKPLEESAAAAIASDVIAPPGDSDNAALTQTAAGTVASAAGIHSEEVQLAKAQLLLGGGLLLTGVKGRRLQKKARKALLVQQEMQQRQHQLQMQRQLKAQQQTLLEQNQQQTKSTRHSETTKEETQPTQQPEQQQNHDQKQQQQQQQQSHAVQHLEDNNLKNQAKSCIAATAASNSSSGSSSCSSSKPKADPATSAKACPVAAGRAGGGTTGGGTIGRTVAGGARGGKVVQLPTVSFSPETATRCLHRCAAIEAARASLPAAEAEGRVLSFLLQQQHPSSRDAEDCRSSSSDEGHMSSSLEVPWRMEGYEGARALSIPQFVFESGICYPEMLFHKKCQAARQLLQEETAVGPQTSNSADPGDAPAAPEAAIVPAAAAVRLGVVSAEATKQGILVRRQLCICITQPRRVAAVSLARRVAEEMGSQELVGYQVRHDKHNVGPRCRLKFATDGVLLREIQEDFLLRKYCCIVVDEAHERNINVDLLLGLLSRVVTLRRERFMQEKDTLPPLKVLIMSATLRATDFTANAHLFSPPPALLTLESRTFEVRVHFSKKTPDRYVQAAVKKALQIHTRLPAGSVLVFLTGRSEVLEAVKMLQEWQQRRERKLRFSSATATVAAAAEDESNEETASEAEFLLSDQSEDEPLPLEENAPGSSDSDVSLHSQDSGASQSRGRWRHKPGLPDKLLELALGSDAEDNEESQDGVKEAEAAVLQAVLSASRASPSVQGSPGGVPKTGDGTSSTGSGERGSSEVTAGDTRDDPKAARKSRIVETRVPGNTLGGTNLSSADCMKSAQVTEGKPRSHEATPGASAAHTLTATFDAPDMSKRRNQKGVPEGGWLGAGALRRKKPSEGKRHSSSTGEVQEGARLSDAKDTEESEETHSVPRLTVLPLYATLPRELQRLAFEPPSPDERRVIVATNVAETSLTLPNVRYVVDSGREKRRIFTGSEGFSYFTVTLTTQAAAQQRTGRAGRVGAGVCYRLYSSAVFQHDMEPHPTPQIHTVPLDHLLLFMAALGIPRPSAFPFPSPPPGTALANARRRLVALGALEPKSNLSAPRRKQQRNDGREPEVCCTALGRRMSEVPIPPRFAKILLLACSRHKEHGPQFVALACYLVAALSIGELLPTLPREGEASDPESGPAGLPGSARSPGRRPWQEYDSDLDAYIWLCGAYSHAKNPISFCKSYGVDASRLAEVGALAAQLAQLMRTLLQQARRTDSSQAAEADLEVLKAPLRLEPPAPEARRCLHQCVVQGLIDHVAAWQDPPRLPPDASPAQRAAARGGYRCAELKGELARVHCTSNILHVSPRPKLLVYNQLIHTGRGVLQVCHPIDDVDLSSSDTPLVQHSFLQLPAPAYDPSRDAVVGWSRPTYGPLQLPLPAVERPLPRIRGPVASPLSTQEQQQQQQLYACFAAALVAGRAIPRLKKFGPSLSVTAEGMLAGSCSGTFAVRAFVAELAKREVASRAELLKLWKSEPKFLLAEFVGLLRSYNYETLQDVHDIWPPV</sequence>
<evidence type="ECO:0000313" key="8">
    <source>
        <dbReference type="EMBL" id="CDJ56952.1"/>
    </source>
</evidence>
<dbReference type="Pfam" id="PF00271">
    <property type="entry name" value="Helicase_C"/>
    <property type="match status" value="1"/>
</dbReference>
<accession>U6LYB8</accession>
<feature type="region of interest" description="Disordered" evidence="5">
    <location>
        <begin position="736"/>
        <end position="776"/>
    </location>
</feature>
<dbReference type="SMART" id="SM00490">
    <property type="entry name" value="HELICc"/>
    <property type="match status" value="1"/>
</dbReference>
<feature type="region of interest" description="Disordered" evidence="5">
    <location>
        <begin position="373"/>
        <end position="397"/>
    </location>
</feature>
<dbReference type="InterPro" id="IPR001650">
    <property type="entry name" value="Helicase_C-like"/>
</dbReference>
<dbReference type="GO" id="GO:0005524">
    <property type="term" value="F:ATP binding"/>
    <property type="evidence" value="ECO:0007669"/>
    <property type="project" value="UniProtKB-KW"/>
</dbReference>
<keyword evidence="9" id="KW-1185">Reference proteome</keyword>
<dbReference type="InterPro" id="IPR014001">
    <property type="entry name" value="Helicase_ATP-bd"/>
</dbReference>
<dbReference type="RefSeq" id="XP_013333602.1">
    <property type="nucleotide sequence ID" value="XM_013478148.1"/>
</dbReference>
<evidence type="ECO:0000259" key="7">
    <source>
        <dbReference type="PROSITE" id="PS51194"/>
    </source>
</evidence>
<feature type="compositionally biased region" description="Basic and acidic residues" evidence="5">
    <location>
        <begin position="214"/>
        <end position="223"/>
    </location>
</feature>